<dbReference type="PROSITE" id="PS51272">
    <property type="entry name" value="SLH"/>
    <property type="match status" value="3"/>
</dbReference>
<evidence type="ECO:0000256" key="2">
    <source>
        <dbReference type="SAM" id="MobiDB-lite"/>
    </source>
</evidence>
<dbReference type="Pfam" id="PF00395">
    <property type="entry name" value="SLH"/>
    <property type="match status" value="3"/>
</dbReference>
<keyword evidence="1 3" id="KW-0732">Signal</keyword>
<feature type="domain" description="SLH" evidence="4">
    <location>
        <begin position="2051"/>
        <end position="2109"/>
    </location>
</feature>
<evidence type="ECO:0000256" key="1">
    <source>
        <dbReference type="ARBA" id="ARBA00022729"/>
    </source>
</evidence>
<feature type="compositionally biased region" description="Polar residues" evidence="2">
    <location>
        <begin position="1838"/>
        <end position="1849"/>
    </location>
</feature>
<dbReference type="InterPro" id="IPR025883">
    <property type="entry name" value="Cadherin-like_domain"/>
</dbReference>
<proteinExistence type="predicted"/>
<dbReference type="CDD" id="cd00838">
    <property type="entry name" value="MPP_superfamily"/>
    <property type="match status" value="1"/>
</dbReference>
<dbReference type="SUPFAM" id="SSF56300">
    <property type="entry name" value="Metallo-dependent phosphatases"/>
    <property type="match status" value="2"/>
</dbReference>
<feature type="signal peptide" evidence="3">
    <location>
        <begin position="1"/>
        <end position="33"/>
    </location>
</feature>
<evidence type="ECO:0000313" key="6">
    <source>
        <dbReference type="Proteomes" id="UP000618579"/>
    </source>
</evidence>
<feature type="region of interest" description="Disordered" evidence="2">
    <location>
        <begin position="1828"/>
        <end position="1849"/>
    </location>
</feature>
<sequence length="2168" mass="231055">MRRIRRKMPRMMAALLVLLLAATGIASPMPAQAAPPAAIPSQIALSVGGSAAPGKTAMAFNWVTAPTVNESEIIYGTSPDLVGGTKKSAAVKTPNVTGSVPDNKLGNVKEVRSYSVVVQDLTPEAKYYYKVGNSTSGYTAIASFTAPADPAGNKPFSFVVSPDTQGTSVSTYQNTADLYDYIKANHPDSAFLIHNGDVVEDASYSDWWQYFFDAAQNLTSSIPIMATPGNHDNTIYDKYSTMYNSRFNYSSLRKPSGLSAAAEGTVYSFEYGDALFITLNSFPATSSDDDIQWRFLAEETAASTKQWKIVNLHASPYDPGSSHYAVDNVKGKKFTDAGIDLVLAGHEHAYARTTLKTISTASGTGSIQKAEFGKAPTYVIGGSVYNYAYGLDSRDTSWNDYFYDLRINKTGNGGGPIYSPGVYSRAEVTSNSIIYRTYYKATGSENPFRVIDEFTILKSGDEIAQPTGGGTAPTSVTFMFDSFNEETRKPEKDKFIARFNWVTPVTTKITQLYYAKKSDFESNGGKFTHIAVGSNSDVDLSNNIANANYNGAGTQYSIAPIQSHKAETAVLEPGTEYVYSVGDGRENMTSVTSPASFKTPAANLDTFNFNWISDAQQNSPSGYASTLNLYTQYAQKALKQAFVDFPNASFVLSSGDQVNYGFDTWEWDAFFEANADIFARTPLYMATGNHEYDGAGNSWAPNNSWDSIDPTLKNLLGRHNPPQNGASFYGGGDGTERMVSGINKLQFESSNYYYVYGDTLFLIMDYQDQSSAAHIKAQEDWMRSVVKQNPTKWRVAVFHKSLFGYRMATPVTSWTDAFDDAGIDVVLMGHDHVYVRTKLFANRQNISPQTYGEGTTYITNYSANNDRRGPNFTSNNRDAASMAYVDVRPIGPGFVNVSISPQEIRVTSKGYDTSGVLQDGEINALVTNKPRTPNLSAWNYPAVPQDVNEFTVTNVAVSGIAKEGQTLNSAVTPANATVSYKWERSTNGTTWIVIPEATAAKYTIKTEDVGSFLRVVVTGTGFYNGVATSTATAKVTPLAGSGSTSIKIGRAEQLMALSANFGSDSYPIDGKYELSADIDMAGTAFSSIGAGSAPTPFIGTFNGKGYTIQNLKMTSSINNTGLFAYIGAGGKVVNLKLMGVDITGTNNTGAIAGTSTGTIENSSVNGKVTGTGYTGGIVGLLYAGTVQNNFVSAEVSGTSAGGLLGGTNYNNSGSPLKSTTTTPNIILNNYVAGTVTSSGQYYGAVLADMGGSSGSLLKTFNGNAITSMVTGTTVNGAIVGYWSSSRAIIDTNQVNYFDSGKLVLKASYQSANLPSGISPVFVGKNADELKKQATFAALGWDFTNVWNWDGANQVPVPRVLNDGNDEDPFVTVIASAGKGGIISPSGYVLVERGQNQKFTFSPNSYYEIDSVIIDGEVNAEAAAAREYTFENVTSVHTIDVSFKLMEDVSGQSPSVTSTSAYYNRAVEAHIHVEVDFGSGAMGIPEASWRSAVQKVRFLKDGALVMDATGSHWFPSKDHGAAENLLEICYDDFMNYPGYDQLVPGTYTLEITFRDINSTVVKLPLIVEDRKVSALTVDGGTIAVDGDAVSSPARVKEDSQVTVTAVVPRGQRFVQWTASGLVNESYTANPLTFAMPAGPVSLAAEFENVQMTKVDLSDLTVDGATVSGFNANTLSYTVNVPNGQTSVTVTAATYDSKATVAVAGGSNLVVGDNIVTVTVTAEDGEATKVYTVIVKRAAAELFSNAELSDLKVDGSTVSGFKANTLSYTVHVPNVQTSVTVTATTYDSKATVAVAGGSNLVVGDNAVTVTVTAEDEVTTKVYTITLKRAPASTGGGETAAPTNDSKQTLPADTGGTAQFENNTVTITVPAGASKKQLTITVEKVLNTSQLVTSNDVLLSPVYEILKNFTENFSKSITITLTFDPATVGANQIASIFYFDEEKKAWVEIGGVASGKRITAEVDHFTKFAVFAVEKKAEEKPESKPEENAGKGAKFSDVIGHWAEESIKQAAAKVIVDGYADGTFNPNGEITRAQFAVMLARALKLEGNGAALAFTDKESIGDWANRGIAQAVQAGIVKGYSDGSFRPNAQISRAEMVMMIANALNLAANTNAATAFADHADIPAWAKAAVAATVESGIVQGVGDNKFAPNQTATRAQAAVILLRALEYAGK</sequence>
<dbReference type="PANTHER" id="PTHR22953:SF153">
    <property type="entry name" value="PURPLE ACID PHOSPHATASE"/>
    <property type="match status" value="1"/>
</dbReference>
<feature type="domain" description="SLH" evidence="4">
    <location>
        <begin position="1987"/>
        <end position="2050"/>
    </location>
</feature>
<dbReference type="Gene3D" id="2.160.20.110">
    <property type="match status" value="1"/>
</dbReference>
<dbReference type="Gene3D" id="2.60.40.2700">
    <property type="match status" value="1"/>
</dbReference>
<accession>A0ABX1ZM29</accession>
<dbReference type="Gene3D" id="3.60.21.10">
    <property type="match status" value="2"/>
</dbReference>
<dbReference type="InterPro" id="IPR004843">
    <property type="entry name" value="Calcineurin-like_PHP"/>
</dbReference>
<protein>
    <recommendedName>
        <fullName evidence="4">SLH domain-containing protein</fullName>
    </recommendedName>
</protein>
<dbReference type="Proteomes" id="UP000618579">
    <property type="component" value="Unassembled WGS sequence"/>
</dbReference>
<dbReference type="Pfam" id="PF18998">
    <property type="entry name" value="Flg_new_2"/>
    <property type="match status" value="1"/>
</dbReference>
<dbReference type="Pfam" id="PF00149">
    <property type="entry name" value="Metallophos"/>
    <property type="match status" value="2"/>
</dbReference>
<feature type="domain" description="SLH" evidence="4">
    <location>
        <begin position="2110"/>
        <end position="2168"/>
    </location>
</feature>
<dbReference type="InterPro" id="IPR039331">
    <property type="entry name" value="PAPs-like"/>
</dbReference>
<dbReference type="InterPro" id="IPR008963">
    <property type="entry name" value="Purple_acid_Pase-like_N"/>
</dbReference>
<reference evidence="5 6" key="1">
    <citation type="submission" date="2019-10" db="EMBL/GenBank/DDBJ databases">
        <title>Description of Paenibacillus pedi sp. nov.</title>
        <authorList>
            <person name="Carlier A."/>
            <person name="Qi S."/>
        </authorList>
    </citation>
    <scope>NUCLEOTIDE SEQUENCE [LARGE SCALE GENOMIC DNA]</scope>
    <source>
        <strain evidence="5 6">LMG 31457</strain>
    </source>
</reference>
<organism evidence="5 6">
    <name type="scientific">Paenibacillus planticolens</name>
    <dbReference type="NCBI Taxonomy" id="2654976"/>
    <lineage>
        <taxon>Bacteria</taxon>
        <taxon>Bacillati</taxon>
        <taxon>Bacillota</taxon>
        <taxon>Bacilli</taxon>
        <taxon>Bacillales</taxon>
        <taxon>Paenibacillaceae</taxon>
        <taxon>Paenibacillus</taxon>
    </lineage>
</organism>
<dbReference type="EMBL" id="WHNZ01000022">
    <property type="protein sequence ID" value="NOV00623.1"/>
    <property type="molecule type" value="Genomic_DNA"/>
</dbReference>
<dbReference type="InterPro" id="IPR044060">
    <property type="entry name" value="Bacterial_rp_domain"/>
</dbReference>
<name>A0ABX1ZM29_9BACL</name>
<keyword evidence="6" id="KW-1185">Reference proteome</keyword>
<dbReference type="Gene3D" id="2.60.40.380">
    <property type="entry name" value="Purple acid phosphatase-like, N-terminal"/>
    <property type="match status" value="1"/>
</dbReference>
<dbReference type="Pfam" id="PF12733">
    <property type="entry name" value="Cadherin-like"/>
    <property type="match status" value="2"/>
</dbReference>
<dbReference type="InterPro" id="IPR029052">
    <property type="entry name" value="Metallo-depent_PP-like"/>
</dbReference>
<dbReference type="PANTHER" id="PTHR22953">
    <property type="entry name" value="ACID PHOSPHATASE RELATED"/>
    <property type="match status" value="1"/>
</dbReference>
<feature type="chain" id="PRO_5045618316" description="SLH domain-containing protein" evidence="3">
    <location>
        <begin position="34"/>
        <end position="2168"/>
    </location>
</feature>
<dbReference type="SUPFAM" id="SSF49363">
    <property type="entry name" value="Purple acid phosphatase, N-terminal domain"/>
    <property type="match status" value="1"/>
</dbReference>
<evidence type="ECO:0000313" key="5">
    <source>
        <dbReference type="EMBL" id="NOV00623.1"/>
    </source>
</evidence>
<dbReference type="InterPro" id="IPR001119">
    <property type="entry name" value="SLH_dom"/>
</dbReference>
<dbReference type="Gene3D" id="2.60.220.30">
    <property type="match status" value="1"/>
</dbReference>
<dbReference type="Pfam" id="PF16656">
    <property type="entry name" value="Pur_ac_phosph_N"/>
    <property type="match status" value="1"/>
</dbReference>
<evidence type="ECO:0000259" key="4">
    <source>
        <dbReference type="PROSITE" id="PS51272"/>
    </source>
</evidence>
<comment type="caution">
    <text evidence="5">The sequence shown here is derived from an EMBL/GenBank/DDBJ whole genome shotgun (WGS) entry which is preliminary data.</text>
</comment>
<evidence type="ECO:0000256" key="3">
    <source>
        <dbReference type="SAM" id="SignalP"/>
    </source>
</evidence>
<gene>
    <name evidence="5" type="ORF">GC097_11405</name>
</gene>
<dbReference type="InterPro" id="IPR015914">
    <property type="entry name" value="PAPs_N"/>
</dbReference>